<evidence type="ECO:0000259" key="6">
    <source>
        <dbReference type="Pfam" id="PF20649"/>
    </source>
</evidence>
<dbReference type="PANTHER" id="PTHR13228">
    <property type="entry name" value="CONSERVED OLIGOMERIC GOLGI COMPLEX COMPONENT 5"/>
    <property type="match status" value="1"/>
</dbReference>
<keyword evidence="3" id="KW-0333">Golgi apparatus</keyword>
<protein>
    <recommendedName>
        <fullName evidence="2">Conserved oligomeric Golgi complex subunit 5</fullName>
    </recommendedName>
</protein>
<reference evidence="7" key="1">
    <citation type="submission" date="2022-07" db="EMBL/GenBank/DDBJ databases">
        <title>Phylogenomic reconstructions and comparative analyses of Kickxellomycotina fungi.</title>
        <authorList>
            <person name="Reynolds N.K."/>
            <person name="Stajich J.E."/>
            <person name="Barry K."/>
            <person name="Grigoriev I.V."/>
            <person name="Crous P."/>
            <person name="Smith M.E."/>
        </authorList>
    </citation>
    <scope>NUCLEOTIDE SEQUENCE</scope>
    <source>
        <strain evidence="7">RSA 567</strain>
    </source>
</reference>
<evidence type="ECO:0000259" key="5">
    <source>
        <dbReference type="Pfam" id="PF10392"/>
    </source>
</evidence>
<evidence type="ECO:0000256" key="3">
    <source>
        <dbReference type="ARBA" id="ARBA00023034"/>
    </source>
</evidence>
<accession>A0A9W8EG30</accession>
<dbReference type="GO" id="GO:0000139">
    <property type="term" value="C:Golgi membrane"/>
    <property type="evidence" value="ECO:0007669"/>
    <property type="project" value="UniProtKB-SubCell"/>
</dbReference>
<evidence type="ECO:0000256" key="2">
    <source>
        <dbReference type="ARBA" id="ARBA00020974"/>
    </source>
</evidence>
<evidence type="ECO:0000313" key="7">
    <source>
        <dbReference type="EMBL" id="KAJ1985034.1"/>
    </source>
</evidence>
<dbReference type="Pfam" id="PF20649">
    <property type="entry name" value="COG5_C"/>
    <property type="match status" value="1"/>
</dbReference>
<dbReference type="AlphaFoldDB" id="A0A9W8EG30"/>
<comment type="subcellular location">
    <subcellularLocation>
        <location evidence="1">Golgi apparatus membrane</location>
        <topology evidence="1">Peripheral membrane protein</topology>
    </subcellularLocation>
</comment>
<sequence length="775" mass="85413">MAPMPTSTGRSLDTLTAEIEALEGQIQSQILTDYESLLTHITRIKASGTQLSDLETRIHALHDVQSRLRHRVRVPYEHLTAYTAQLENLHAASDAVAYVAKYHQLAARLQGLLGPTSREVSGVHRDQWIQDCIAAAVTVSDIEALECQQPYKNTDAIASRQAVVEQLKSRLVNQADEALATGFAKTDSAQLALGAQLFHCLGQLPQRVHVLVAKEHHRLRNHPNLLVEFQSLATQPVGSLIPAIWVPIDQWLEELAVSAGRVYHLERTLARKRDAGLPGSLFNAVVNDLATRPVILFWNAVTDALALALTQAGSTASSVVQALGTHYPKLLTRLHTFFGIIAPYQRPIRRPGQEDRYEHAPENMLFLRCFAEMENQYVTRCESRLAERQRQIWVVAGPTKVASLRPLSRANPAWQPPSPNDVRTFVRALIHELEIVQFDTLLANQVHQRVRSQLDTFNLRIEELILTTPATATVAFSDATETVAEDLRTNLALCNALHTVLDHTTLWSESATRLPSLQLSDATGKAHALQDRILTPLFGHFLTSMHDAVVKLHSERAYRATPSSASRSARHSGYIIELAHKIKYVRKATEGLLHSPAKAARIQALCDELLWLVLGHVSLLAGGLSEPGKLQLTEDLTQLEFSLNQLLASVGSSLKDLGAPYHAVRELRTLVFANPSQVPQLLSTQLQAIPPYIVAQYLLSQANPPLPTPLSHLGLAPAGYLAWVREHSTAERQGLFAQLLDQVQTINTSSEDATGKAVAEVLTTVLHGVPTSPLD</sequence>
<proteinExistence type="predicted"/>
<comment type="caution">
    <text evidence="7">The sequence shown here is derived from an EMBL/GenBank/DDBJ whole genome shotgun (WGS) entry which is preliminary data.</text>
</comment>
<dbReference type="InterPro" id="IPR049176">
    <property type="entry name" value="COG5_N"/>
</dbReference>
<evidence type="ECO:0000313" key="8">
    <source>
        <dbReference type="Proteomes" id="UP001151582"/>
    </source>
</evidence>
<name>A0A9W8EG30_9FUNG</name>
<organism evidence="7 8">
    <name type="scientific">Dimargaris verticillata</name>
    <dbReference type="NCBI Taxonomy" id="2761393"/>
    <lineage>
        <taxon>Eukaryota</taxon>
        <taxon>Fungi</taxon>
        <taxon>Fungi incertae sedis</taxon>
        <taxon>Zoopagomycota</taxon>
        <taxon>Kickxellomycotina</taxon>
        <taxon>Dimargaritomycetes</taxon>
        <taxon>Dimargaritales</taxon>
        <taxon>Dimargaritaceae</taxon>
        <taxon>Dimargaris</taxon>
    </lineage>
</organism>
<dbReference type="InterPro" id="IPR048485">
    <property type="entry name" value="COG5_helical"/>
</dbReference>
<dbReference type="EMBL" id="JANBQB010000006">
    <property type="protein sequence ID" value="KAJ1985034.1"/>
    <property type="molecule type" value="Genomic_DNA"/>
</dbReference>
<dbReference type="Pfam" id="PF10392">
    <property type="entry name" value="COG5_N"/>
    <property type="match status" value="1"/>
</dbReference>
<dbReference type="InterPro" id="IPR019465">
    <property type="entry name" value="Cog5"/>
</dbReference>
<keyword evidence="8" id="KW-1185">Reference proteome</keyword>
<feature type="domain" description="Conserved oligomeric Golgi complex subunit 5 N-terminal" evidence="5">
    <location>
        <begin position="11"/>
        <end position="109"/>
    </location>
</feature>
<evidence type="ECO:0000256" key="4">
    <source>
        <dbReference type="ARBA" id="ARBA00023136"/>
    </source>
</evidence>
<feature type="domain" description="Conserved oligomeric Golgi complex subunit 5 helical" evidence="6">
    <location>
        <begin position="155"/>
        <end position="338"/>
    </location>
</feature>
<dbReference type="Proteomes" id="UP001151582">
    <property type="component" value="Unassembled WGS sequence"/>
</dbReference>
<evidence type="ECO:0000256" key="1">
    <source>
        <dbReference type="ARBA" id="ARBA00004395"/>
    </source>
</evidence>
<dbReference type="OrthoDB" id="18786at2759"/>
<dbReference type="GO" id="GO:0017119">
    <property type="term" value="C:Golgi transport complex"/>
    <property type="evidence" value="ECO:0007669"/>
    <property type="project" value="InterPro"/>
</dbReference>
<dbReference type="PANTHER" id="PTHR13228:SF3">
    <property type="entry name" value="CONSERVED OLIGOMERIC GOLGI COMPLEX SUBUNIT 5"/>
    <property type="match status" value="1"/>
</dbReference>
<keyword evidence="4" id="KW-0472">Membrane</keyword>
<dbReference type="GO" id="GO:0006891">
    <property type="term" value="P:intra-Golgi vesicle-mediated transport"/>
    <property type="evidence" value="ECO:0007669"/>
    <property type="project" value="InterPro"/>
</dbReference>
<gene>
    <name evidence="7" type="ORF">H4R34_000291</name>
</gene>